<dbReference type="AlphaFoldDB" id="A0A0F4TZE4"/>
<evidence type="ECO:0000313" key="2">
    <source>
        <dbReference type="EMBL" id="KJZ49400.1"/>
    </source>
</evidence>
<keyword evidence="1" id="KW-0732">Signal</keyword>
<proteinExistence type="predicted"/>
<protein>
    <recommendedName>
        <fullName evidence="4">DUF1329 domain-containing protein</fullName>
    </recommendedName>
</protein>
<feature type="chain" id="PRO_5002479355" description="DUF1329 domain-containing protein" evidence="1">
    <location>
        <begin position="23"/>
        <end position="449"/>
    </location>
</feature>
<dbReference type="OrthoDB" id="178023at2"/>
<dbReference type="CDD" id="cd16329">
    <property type="entry name" value="LolA_like"/>
    <property type="match status" value="1"/>
</dbReference>
<dbReference type="PATRIC" id="fig|294.132.peg.5617"/>
<dbReference type="InterPro" id="IPR010752">
    <property type="entry name" value="DUF1329"/>
</dbReference>
<dbReference type="Pfam" id="PF07044">
    <property type="entry name" value="DUF1329"/>
    <property type="match status" value="1"/>
</dbReference>
<sequence length="449" mass="50502">MKISQIALSLALSLPLSMSALATVSTEEAAQLGGDKLTGIGAERAGSADGSIPVWTPNWKGPDMPQEGGIYPDPFPGEKPQYSISAANMAQYADKLSEGTKVLLSRWPDFKVEVYKSHRVVDFPDWLKEDTAKNATRVQNTSDGSDLNGAMGGYPFPIPKSGAEVIWNHNLRYYGPAYRSTFSGYLIDSSGNRVMTHELENYTESPYHEHPDEPAQYFQRRLSTYIGPPRSVGEKSLNYMVTNFKKDGRNKNWIYNQGQRRVRLTPDFGYDIPMAMAGGAYFFDELGMWEGQLDRFDFKLVGKKEMLVPYNNYKFIMHSSPEQAYGKQFANPDLVRWEPHRVWVVEATLKPGMRHAQSKKVFYVDEDSWSIVLYEGYDQAGKMMRSAQGLLTYDWNTKSVPNTPMIIYDLGKGQYGSSMHLAGGTGYVRVPRWPNSKMTPDSMAGSGIR</sequence>
<feature type="signal peptide" evidence="1">
    <location>
        <begin position="1"/>
        <end position="22"/>
    </location>
</feature>
<dbReference type="RefSeq" id="WP_046038214.1">
    <property type="nucleotide sequence ID" value="NZ_LACC01000008.1"/>
</dbReference>
<gene>
    <name evidence="2" type="ORF">VC35_05225</name>
</gene>
<organism evidence="2 3">
    <name type="scientific">Pseudomonas fluorescens</name>
    <dbReference type="NCBI Taxonomy" id="294"/>
    <lineage>
        <taxon>Bacteria</taxon>
        <taxon>Pseudomonadati</taxon>
        <taxon>Pseudomonadota</taxon>
        <taxon>Gammaproteobacteria</taxon>
        <taxon>Pseudomonadales</taxon>
        <taxon>Pseudomonadaceae</taxon>
        <taxon>Pseudomonas</taxon>
    </lineage>
</organism>
<comment type="caution">
    <text evidence="2">The sequence shown here is derived from an EMBL/GenBank/DDBJ whole genome shotgun (WGS) entry which is preliminary data.</text>
</comment>
<dbReference type="Gene3D" id="2.50.20.10">
    <property type="entry name" value="Lipoprotein localisation LolA/LolB/LppX"/>
    <property type="match status" value="1"/>
</dbReference>
<evidence type="ECO:0000256" key="1">
    <source>
        <dbReference type="SAM" id="SignalP"/>
    </source>
</evidence>
<name>A0A0F4TZE4_PSEFL</name>
<evidence type="ECO:0008006" key="4">
    <source>
        <dbReference type="Google" id="ProtNLM"/>
    </source>
</evidence>
<reference evidence="2 3" key="1">
    <citation type="submission" date="2015-03" db="EMBL/GenBank/DDBJ databases">
        <title>Comparative genomics of Pseudomonas insights into diversity of traits involved in vanlence and defense.</title>
        <authorList>
            <person name="Qin Y."/>
        </authorList>
    </citation>
    <scope>NUCLEOTIDE SEQUENCE [LARGE SCALE GENOMIC DNA]</scope>
    <source>
        <strain evidence="2 3">C8</strain>
    </source>
</reference>
<dbReference type="Proteomes" id="UP000033588">
    <property type="component" value="Unassembled WGS sequence"/>
</dbReference>
<accession>A0A0F4TZE4</accession>
<dbReference type="EMBL" id="LACC01000008">
    <property type="protein sequence ID" value="KJZ49400.1"/>
    <property type="molecule type" value="Genomic_DNA"/>
</dbReference>
<evidence type="ECO:0000313" key="3">
    <source>
        <dbReference type="Proteomes" id="UP000033588"/>
    </source>
</evidence>